<dbReference type="Proteomes" id="UP000092018">
    <property type="component" value="Plasmid unnamed1"/>
</dbReference>
<dbReference type="AlphaFoldDB" id="A0AAN0XZE8"/>
<proteinExistence type="predicted"/>
<dbReference type="KEGG" id="vbr:A6E01_19960"/>
<organism evidence="1 2">
    <name type="scientific">Vibrio breoganii</name>
    <dbReference type="NCBI Taxonomy" id="553239"/>
    <lineage>
        <taxon>Bacteria</taxon>
        <taxon>Pseudomonadati</taxon>
        <taxon>Pseudomonadota</taxon>
        <taxon>Gammaproteobacteria</taxon>
        <taxon>Vibrionales</taxon>
        <taxon>Vibrionaceae</taxon>
        <taxon>Vibrio</taxon>
    </lineage>
</organism>
<evidence type="ECO:0000313" key="1">
    <source>
        <dbReference type="EMBL" id="ANO35490.1"/>
    </source>
</evidence>
<accession>A0AAN0XZE8</accession>
<sequence length="81" mass="8959">MSETLKNYLCQCHPNGGDDEIVKCKATDFENAARLAAKAMFDAGADPDQEVHVTLVVDEQLQYSPIGYSMYLSDLEETEAI</sequence>
<gene>
    <name evidence="1" type="ORF">A6E01_19960</name>
</gene>
<dbReference type="EMBL" id="CP016179">
    <property type="protein sequence ID" value="ANO35490.1"/>
    <property type="molecule type" value="Genomic_DNA"/>
</dbReference>
<reference evidence="1 2" key="1">
    <citation type="submission" date="2016-06" db="EMBL/GenBank/DDBJ databases">
        <title>Adaptive Radiation by Waves of Gene Transfer Leads to Fine-Scale Resource Partitioning in Marine Microbes.</title>
        <authorList>
            <person name="Hehemann J.-H."/>
            <person name="Arevalo P."/>
            <person name="Datta M.S."/>
            <person name="Yu X."/>
            <person name="Corzett C."/>
            <person name="Henschel A."/>
            <person name="Preheim S.P."/>
            <person name="Timberlake S."/>
            <person name="Alm E.J."/>
            <person name="Polz M.F."/>
        </authorList>
    </citation>
    <scope>NUCLEOTIDE SEQUENCE [LARGE SCALE GENOMIC DNA]</scope>
    <source>
        <strain evidence="1 2">FF50</strain>
        <plasmid evidence="1 2">unnamed1</plasmid>
    </source>
</reference>
<geneLocation type="plasmid" evidence="1 2">
    <name>unnamed1</name>
</geneLocation>
<keyword evidence="1" id="KW-0614">Plasmid</keyword>
<evidence type="ECO:0000313" key="2">
    <source>
        <dbReference type="Proteomes" id="UP000092018"/>
    </source>
</evidence>
<protein>
    <submittedName>
        <fullName evidence="1">Uncharacterized protein</fullName>
    </submittedName>
</protein>
<name>A0AAN0XZE8_9VIBR</name>